<proteinExistence type="predicted"/>
<dbReference type="EMBL" id="RWKA01000001">
    <property type="protein sequence ID" value="TGB47777.1"/>
    <property type="molecule type" value="Genomic_DNA"/>
</dbReference>
<feature type="domain" description="Transposase IS116/IS110/IS902 C-terminal" evidence="1">
    <location>
        <begin position="196"/>
        <end position="253"/>
    </location>
</feature>
<dbReference type="GO" id="GO:0006313">
    <property type="term" value="P:DNA transposition"/>
    <property type="evidence" value="ECO:0007669"/>
    <property type="project" value="InterPro"/>
</dbReference>
<dbReference type="Proteomes" id="UP000297792">
    <property type="component" value="Unassembled WGS sequence"/>
</dbReference>
<organism evidence="2 3">
    <name type="scientific">Mycolicibacterium peregrinum</name>
    <name type="common">Mycobacterium peregrinum</name>
    <dbReference type="NCBI Taxonomy" id="43304"/>
    <lineage>
        <taxon>Bacteria</taxon>
        <taxon>Bacillati</taxon>
        <taxon>Actinomycetota</taxon>
        <taxon>Actinomycetes</taxon>
        <taxon>Mycobacteriales</taxon>
        <taxon>Mycobacteriaceae</taxon>
        <taxon>Mycolicibacterium</taxon>
    </lineage>
</organism>
<sequence>MLTCPRNPYRSLWCQSNPTSSCARDACLSSTVIVSSGWTTIRCAQTVSSPLSNFHPPLSHQQRPAAVIPSTRGQANGACDLRLPTDSEANDLRPQHCGAPRRGRADGVLGARVSITDRSLRPVPAHRTDIRAWNIRGPGTGSVGQAFADALRSRLGPANLVVHSVDYPVSLDFATAAQLDVLVRQPNPALAPTIPFRSEPSFAALCGAAPVPASSGKFTRHHLSRGDDRAANRALYLMALIRMSAHPQTRAFVARQLADGRTKNEILRLLKRSISREIFKLLTRPRARARARARARRRLLRRPAARTAG</sequence>
<gene>
    <name evidence="2" type="ORF">EJD98_02400</name>
</gene>
<accession>A0A4Z0HW01</accession>
<comment type="caution">
    <text evidence="2">The sequence shown here is derived from an EMBL/GenBank/DDBJ whole genome shotgun (WGS) entry which is preliminary data.</text>
</comment>
<dbReference type="GO" id="GO:0004803">
    <property type="term" value="F:transposase activity"/>
    <property type="evidence" value="ECO:0007669"/>
    <property type="project" value="InterPro"/>
</dbReference>
<name>A0A4Z0HW01_MYCPR</name>
<evidence type="ECO:0000313" key="2">
    <source>
        <dbReference type="EMBL" id="TGB47777.1"/>
    </source>
</evidence>
<dbReference type="InterPro" id="IPR047650">
    <property type="entry name" value="Transpos_IS110"/>
</dbReference>
<dbReference type="InterPro" id="IPR003346">
    <property type="entry name" value="Transposase_20"/>
</dbReference>
<keyword evidence="3" id="KW-1185">Reference proteome</keyword>
<dbReference type="PANTHER" id="PTHR33055:SF16">
    <property type="entry name" value="TRANSPOSASE FOR INSERTION SEQUENCE ELEMENT IS1547"/>
    <property type="match status" value="1"/>
</dbReference>
<reference evidence="2 3" key="1">
    <citation type="submission" date="2018-12" db="EMBL/GenBank/DDBJ databases">
        <title>Draft genome sequences of Mycolicibacterium peregrinum isolated from a pig with lymphadenitis and from soil on the same Japanese pig farm.</title>
        <authorList>
            <person name="Komatsu T."/>
            <person name="Ohya K."/>
            <person name="Sawai K."/>
            <person name="Odoi J.O."/>
            <person name="Otsu K."/>
            <person name="Ota A."/>
            <person name="Ito T."/>
            <person name="Kawai M."/>
            <person name="Maruyama F."/>
        </authorList>
    </citation>
    <scope>NUCLEOTIDE SEQUENCE [LARGE SCALE GENOMIC DNA]</scope>
    <source>
        <strain evidence="2 3">138</strain>
    </source>
</reference>
<evidence type="ECO:0000313" key="3">
    <source>
        <dbReference type="Proteomes" id="UP000297792"/>
    </source>
</evidence>
<dbReference type="GO" id="GO:0003677">
    <property type="term" value="F:DNA binding"/>
    <property type="evidence" value="ECO:0007669"/>
    <property type="project" value="InterPro"/>
</dbReference>
<evidence type="ECO:0000259" key="1">
    <source>
        <dbReference type="Pfam" id="PF02371"/>
    </source>
</evidence>
<dbReference type="Pfam" id="PF02371">
    <property type="entry name" value="Transposase_20"/>
    <property type="match status" value="1"/>
</dbReference>
<protein>
    <recommendedName>
        <fullName evidence="1">Transposase IS116/IS110/IS902 C-terminal domain-containing protein</fullName>
    </recommendedName>
</protein>
<dbReference type="PANTHER" id="PTHR33055">
    <property type="entry name" value="TRANSPOSASE FOR INSERTION SEQUENCE ELEMENT IS1111A"/>
    <property type="match status" value="1"/>
</dbReference>
<dbReference type="AlphaFoldDB" id="A0A4Z0HW01"/>